<feature type="domain" description="4-hydroxyphenylacetate decarboxylase small gamma subunit C-terminal" evidence="14">
    <location>
        <begin position="43"/>
        <end position="81"/>
    </location>
</feature>
<comment type="catalytic activity">
    <reaction evidence="2">
        <text>3,4-dihydroxyphenylacetate + H(+) = 4-methylcatechol + CO2</text>
        <dbReference type="Rhea" id="RHEA:62556"/>
        <dbReference type="ChEBI" id="CHEBI:15378"/>
        <dbReference type="ChEBI" id="CHEBI:16526"/>
        <dbReference type="ChEBI" id="CHEBI:17254"/>
        <dbReference type="ChEBI" id="CHEBI:17612"/>
        <dbReference type="EC" id="4.1.1.83"/>
    </reaction>
    <physiologicalReaction direction="left-to-right" evidence="2">
        <dbReference type="Rhea" id="RHEA:62557"/>
    </physiologicalReaction>
</comment>
<dbReference type="Gene3D" id="2.20.70.100">
    <property type="match status" value="2"/>
</dbReference>
<evidence type="ECO:0000256" key="2">
    <source>
        <dbReference type="ARBA" id="ARBA00001088"/>
    </source>
</evidence>
<dbReference type="Pfam" id="PF18671">
    <property type="entry name" value="4HPAD_g_N"/>
    <property type="match status" value="1"/>
</dbReference>
<dbReference type="GO" id="GO:0043722">
    <property type="term" value="F:4-hydroxyphenylacetate decarboxylase activity"/>
    <property type="evidence" value="ECO:0007669"/>
    <property type="project" value="UniProtKB-EC"/>
</dbReference>
<gene>
    <name evidence="16" type="primary">hpdC</name>
    <name evidence="16" type="ORF">P4S50_13145</name>
</gene>
<dbReference type="Proteomes" id="UP001222800">
    <property type="component" value="Chromosome"/>
</dbReference>
<keyword evidence="17" id="KW-1185">Reference proteome</keyword>
<evidence type="ECO:0000256" key="6">
    <source>
        <dbReference type="ARBA" id="ARBA00013463"/>
    </source>
</evidence>
<organism evidence="16 17">
    <name type="scientific">Tepidibacter hydrothermalis</name>
    <dbReference type="NCBI Taxonomy" id="3036126"/>
    <lineage>
        <taxon>Bacteria</taxon>
        <taxon>Bacillati</taxon>
        <taxon>Bacillota</taxon>
        <taxon>Clostridia</taxon>
        <taxon>Peptostreptococcales</taxon>
        <taxon>Peptostreptococcaceae</taxon>
        <taxon>Tepidibacter</taxon>
    </lineage>
</organism>
<keyword evidence="11 16" id="KW-0456">Lyase</keyword>
<keyword evidence="9" id="KW-0408">Iron</keyword>
<reference evidence="16 17" key="1">
    <citation type="submission" date="2023-03" db="EMBL/GenBank/DDBJ databases">
        <title>Complete genome sequence of Tepidibacter sp. SWIR-1, isolated from a deep-sea hydrothermal vent.</title>
        <authorList>
            <person name="Li X."/>
        </authorList>
    </citation>
    <scope>NUCLEOTIDE SEQUENCE [LARGE SCALE GENOMIC DNA]</scope>
    <source>
        <strain evidence="16 17">SWIR-1</strain>
    </source>
</reference>
<keyword evidence="10" id="KW-0411">Iron-sulfur</keyword>
<evidence type="ECO:0000313" key="17">
    <source>
        <dbReference type="Proteomes" id="UP001222800"/>
    </source>
</evidence>
<evidence type="ECO:0000256" key="7">
    <source>
        <dbReference type="ARBA" id="ARBA00022485"/>
    </source>
</evidence>
<evidence type="ECO:0000256" key="10">
    <source>
        <dbReference type="ARBA" id="ARBA00023014"/>
    </source>
</evidence>
<evidence type="ECO:0000256" key="11">
    <source>
        <dbReference type="ARBA" id="ARBA00023239"/>
    </source>
</evidence>
<dbReference type="InterPro" id="IPR041125">
    <property type="entry name" value="4HPAD_g_N"/>
</dbReference>
<evidence type="ECO:0000256" key="5">
    <source>
        <dbReference type="ARBA" id="ARBA00012283"/>
    </source>
</evidence>
<feature type="domain" description="4-hydroxyphenylacetate decarboxylase small gamma subunit N-terminal" evidence="15">
    <location>
        <begin position="4"/>
        <end position="34"/>
    </location>
</feature>
<evidence type="ECO:0000256" key="13">
    <source>
        <dbReference type="ARBA" id="ARBA00032959"/>
    </source>
</evidence>
<evidence type="ECO:0000313" key="16">
    <source>
        <dbReference type="EMBL" id="WFD09329.1"/>
    </source>
</evidence>
<evidence type="ECO:0000256" key="9">
    <source>
        <dbReference type="ARBA" id="ARBA00023004"/>
    </source>
</evidence>
<evidence type="ECO:0000256" key="4">
    <source>
        <dbReference type="ARBA" id="ARBA00008904"/>
    </source>
</evidence>
<dbReference type="EC" id="4.1.1.83" evidence="5"/>
<keyword evidence="7" id="KW-0004">4Fe-4S</keyword>
<evidence type="ECO:0000259" key="15">
    <source>
        <dbReference type="Pfam" id="PF18671"/>
    </source>
</evidence>
<dbReference type="InterPro" id="IPR053727">
    <property type="entry name" value="HPA_decarboxylase_ss_sf"/>
</dbReference>
<evidence type="ECO:0000256" key="1">
    <source>
        <dbReference type="ARBA" id="ARBA00000127"/>
    </source>
</evidence>
<protein>
    <recommendedName>
        <fullName evidence="6">4-hydroxyphenylacetate decarboxylase small subunit</fullName>
        <ecNumber evidence="5">4.1.1.83</ecNumber>
    </recommendedName>
    <alternativeName>
        <fullName evidence="12">4-hydroxyphenylacetate decarboxylase gamma subunit</fullName>
    </alternativeName>
    <alternativeName>
        <fullName evidence="13">p-hydroxyphenylacetate decarboxylase small subunit</fullName>
    </alternativeName>
</protein>
<name>A0ABY8EC19_9FIRM</name>
<dbReference type="InterPro" id="IPR040923">
    <property type="entry name" value="HpdC_C"/>
</dbReference>
<evidence type="ECO:0000256" key="8">
    <source>
        <dbReference type="ARBA" id="ARBA00022723"/>
    </source>
</evidence>
<proteinExistence type="inferred from homology"/>
<accession>A0ABY8EC19</accession>
<dbReference type="EMBL" id="CP120733">
    <property type="protein sequence ID" value="WFD09329.1"/>
    <property type="molecule type" value="Genomic_DNA"/>
</dbReference>
<sequence>MEKLKHNDCLNCSPIDAAKGICRITNEIVNIDSDVCNRLELVPKCKNCEHFQETKEDNLGICTGLEKDDWTFGDLNATTCKGHKFK</sequence>
<dbReference type="NCBIfam" id="NF033716">
    <property type="entry name" value="glycyl_HPDL_Sma"/>
    <property type="match status" value="1"/>
</dbReference>
<evidence type="ECO:0000256" key="12">
    <source>
        <dbReference type="ARBA" id="ARBA00029987"/>
    </source>
</evidence>
<comment type="catalytic activity">
    <reaction evidence="1">
        <text>4-hydroxyphenylacetate + H(+) = 4-methylphenol + CO2</text>
        <dbReference type="Rhea" id="RHEA:22732"/>
        <dbReference type="ChEBI" id="CHEBI:15378"/>
        <dbReference type="ChEBI" id="CHEBI:16526"/>
        <dbReference type="ChEBI" id="CHEBI:17847"/>
        <dbReference type="ChEBI" id="CHEBI:48999"/>
        <dbReference type="EC" id="4.1.1.83"/>
    </reaction>
    <physiologicalReaction direction="left-to-right" evidence="1">
        <dbReference type="Rhea" id="RHEA:22733"/>
    </physiologicalReaction>
</comment>
<dbReference type="Pfam" id="PF18524">
    <property type="entry name" value="HPIP_like"/>
    <property type="match status" value="1"/>
</dbReference>
<evidence type="ECO:0000259" key="14">
    <source>
        <dbReference type="Pfam" id="PF18524"/>
    </source>
</evidence>
<comment type="cofactor">
    <cofactor evidence="3">
        <name>[4Fe-4S] cluster</name>
        <dbReference type="ChEBI" id="CHEBI:49883"/>
    </cofactor>
</comment>
<evidence type="ECO:0000256" key="3">
    <source>
        <dbReference type="ARBA" id="ARBA00001966"/>
    </source>
</evidence>
<keyword evidence="8" id="KW-0479">Metal-binding</keyword>
<comment type="similarity">
    <text evidence="4">Belongs to the HPA decarboxylase small subunit family.</text>
</comment>
<dbReference type="RefSeq" id="WP_277731254.1">
    <property type="nucleotide sequence ID" value="NZ_CP120733.1"/>
</dbReference>